<reference evidence="2 4" key="1">
    <citation type="submission" date="2020-01" db="EMBL/GenBank/DDBJ databases">
        <authorList>
            <consortium name="DOE Joint Genome Institute"/>
            <person name="Haridas S."/>
            <person name="Albert R."/>
            <person name="Binder M."/>
            <person name="Bloem J."/>
            <person name="Labutti K."/>
            <person name="Salamov A."/>
            <person name="Andreopoulos B."/>
            <person name="Baker S.E."/>
            <person name="Barry K."/>
            <person name="Bills G."/>
            <person name="Bluhm B.H."/>
            <person name="Cannon C."/>
            <person name="Castanera R."/>
            <person name="Culley D.E."/>
            <person name="Daum C."/>
            <person name="Ezra D."/>
            <person name="Gonzalez J.B."/>
            <person name="Henrissat B."/>
            <person name="Kuo A."/>
            <person name="Liang C."/>
            <person name="Lipzen A."/>
            <person name="Lutzoni F."/>
            <person name="Magnuson J."/>
            <person name="Mondo S."/>
            <person name="Nolan M."/>
            <person name="Ohm R."/>
            <person name="Pangilinan J."/>
            <person name="Park H.-J."/>
            <person name="Ramirez L."/>
            <person name="Alfaro M."/>
            <person name="Sun H."/>
            <person name="Tritt A."/>
            <person name="Yoshinaga Y."/>
            <person name="Zwiers L.-H."/>
            <person name="Turgeon B.G."/>
            <person name="Goodwin S.B."/>
            <person name="Spatafora J.W."/>
            <person name="Crous P.W."/>
            <person name="Grigoriev I.V."/>
        </authorList>
    </citation>
    <scope>NUCLEOTIDE SEQUENCE</scope>
    <source>
        <strain evidence="2 4">CBS 781.70</strain>
    </source>
</reference>
<feature type="region of interest" description="Disordered" evidence="1">
    <location>
        <begin position="40"/>
        <end position="104"/>
    </location>
</feature>
<evidence type="ECO:0000313" key="3">
    <source>
        <dbReference type="Proteomes" id="UP000504638"/>
    </source>
</evidence>
<dbReference type="Proteomes" id="UP000504638">
    <property type="component" value="Unplaced"/>
</dbReference>
<keyword evidence="3" id="KW-1185">Reference proteome</keyword>
<organism evidence="2">
    <name type="scientific">Eremomyces bilateralis CBS 781.70</name>
    <dbReference type="NCBI Taxonomy" id="1392243"/>
    <lineage>
        <taxon>Eukaryota</taxon>
        <taxon>Fungi</taxon>
        <taxon>Dikarya</taxon>
        <taxon>Ascomycota</taxon>
        <taxon>Pezizomycotina</taxon>
        <taxon>Dothideomycetes</taxon>
        <taxon>Dothideomycetes incertae sedis</taxon>
        <taxon>Eremomycetales</taxon>
        <taxon>Eremomycetaceae</taxon>
        <taxon>Eremomyces</taxon>
    </lineage>
</organism>
<dbReference type="GeneID" id="54414831"/>
<reference evidence="4" key="2">
    <citation type="submission" date="2020-04" db="EMBL/GenBank/DDBJ databases">
        <authorList>
            <consortium name="NCBI Genome Project"/>
        </authorList>
    </citation>
    <scope>NUCLEOTIDE SEQUENCE</scope>
    <source>
        <strain evidence="4">CBS 781.70</strain>
    </source>
</reference>
<gene>
    <name evidence="2 4" type="ORF">P152DRAFT_19197</name>
</gene>
<dbReference type="AlphaFoldDB" id="A0A6G1GHL2"/>
<name>A0A6G1GHL2_9PEZI</name>
<accession>A0A6G1GHL2</accession>
<proteinExistence type="predicted"/>
<sequence>MSLLESTESTKCFPFLVDNIPNWLEGVVDVEKKIKVRRDEATRVTVPVSPRKRTGSNESIRINDDDDGPTRHPPHGPSPTAYSPLENTSAPAVAPITPSTNPLPFDRSIAPLFSNRKRKPASLISNAPSIPTKYRTRSMIIVYYDSEVQKGFEQLVRNIGTGRNMLRKGKMQARMDAFTGGMDNMMSALGRIGGMSGVAGADADTARALNAAARKIEATGHYDALDKRLDQAQSLAEKGAHQFLREGECPTEVSGIRVELEAALEWCRDAVAAMTVVSQNAAARVSVEGVRVEAERGQSEREGKSLNKIQAELPGTTPGTAQVPVTAIATIEVDSDVDEEFEIKLPPIRRLART</sequence>
<dbReference type="RefSeq" id="XP_033539067.1">
    <property type="nucleotide sequence ID" value="XM_033674261.1"/>
</dbReference>
<evidence type="ECO:0000313" key="2">
    <source>
        <dbReference type="EMBL" id="KAF1817436.1"/>
    </source>
</evidence>
<evidence type="ECO:0000313" key="4">
    <source>
        <dbReference type="RefSeq" id="XP_033539067.1"/>
    </source>
</evidence>
<reference evidence="4" key="3">
    <citation type="submission" date="2025-04" db="UniProtKB">
        <authorList>
            <consortium name="RefSeq"/>
        </authorList>
    </citation>
    <scope>IDENTIFICATION</scope>
    <source>
        <strain evidence="4">CBS 781.70</strain>
    </source>
</reference>
<protein>
    <submittedName>
        <fullName evidence="2 4">Uncharacterized protein</fullName>
    </submittedName>
</protein>
<dbReference type="EMBL" id="ML975149">
    <property type="protein sequence ID" value="KAF1817436.1"/>
    <property type="molecule type" value="Genomic_DNA"/>
</dbReference>
<evidence type="ECO:0000256" key="1">
    <source>
        <dbReference type="SAM" id="MobiDB-lite"/>
    </source>
</evidence>
<dbReference type="OrthoDB" id="3886346at2759"/>